<protein>
    <submittedName>
        <fullName evidence="1">Uncharacterized protein</fullName>
    </submittedName>
</protein>
<reference evidence="1 2" key="1">
    <citation type="submission" date="2024-01" db="EMBL/GenBank/DDBJ databases">
        <title>A telomere-to-telomere, gap-free genome of sweet tea (Lithocarpus litseifolius).</title>
        <authorList>
            <person name="Zhou J."/>
        </authorList>
    </citation>
    <scope>NUCLEOTIDE SEQUENCE [LARGE SCALE GENOMIC DNA]</scope>
    <source>
        <strain evidence="1">Zhou-2022a</strain>
        <tissue evidence="1">Leaf</tissue>
    </source>
</reference>
<dbReference type="InterPro" id="IPR036457">
    <property type="entry name" value="PPM-type-like_dom_sf"/>
</dbReference>
<evidence type="ECO:0000313" key="1">
    <source>
        <dbReference type="EMBL" id="KAL0011717.1"/>
    </source>
</evidence>
<comment type="caution">
    <text evidence="1">The sequence shown here is derived from an EMBL/GenBank/DDBJ whole genome shotgun (WGS) entry which is preliminary data.</text>
</comment>
<dbReference type="AlphaFoldDB" id="A0AAW2DPJ7"/>
<keyword evidence="2" id="KW-1185">Reference proteome</keyword>
<gene>
    <name evidence="1" type="ORF">SO802_006825</name>
</gene>
<proteinExistence type="predicted"/>
<name>A0AAW2DPJ7_9ROSI</name>
<dbReference type="EMBL" id="JAZDWU010000002">
    <property type="protein sequence ID" value="KAL0011717.1"/>
    <property type="molecule type" value="Genomic_DNA"/>
</dbReference>
<sequence>MVIFTSFLDGFTRSVPIKKKKNYKNDVGREIAEKLAKEVKKNELILSSSRALGDYCLKEFELWDVISNQEAVQIVSSASVNVKPTMAKADPLKLRLRLVRCKSNSEYKMNAGENEFP</sequence>
<accession>A0AAW2DPJ7</accession>
<evidence type="ECO:0000313" key="2">
    <source>
        <dbReference type="Proteomes" id="UP001459277"/>
    </source>
</evidence>
<dbReference type="SUPFAM" id="SSF81606">
    <property type="entry name" value="PP2C-like"/>
    <property type="match status" value="1"/>
</dbReference>
<dbReference type="Proteomes" id="UP001459277">
    <property type="component" value="Unassembled WGS sequence"/>
</dbReference>
<organism evidence="1 2">
    <name type="scientific">Lithocarpus litseifolius</name>
    <dbReference type="NCBI Taxonomy" id="425828"/>
    <lineage>
        <taxon>Eukaryota</taxon>
        <taxon>Viridiplantae</taxon>
        <taxon>Streptophyta</taxon>
        <taxon>Embryophyta</taxon>
        <taxon>Tracheophyta</taxon>
        <taxon>Spermatophyta</taxon>
        <taxon>Magnoliopsida</taxon>
        <taxon>eudicotyledons</taxon>
        <taxon>Gunneridae</taxon>
        <taxon>Pentapetalae</taxon>
        <taxon>rosids</taxon>
        <taxon>fabids</taxon>
        <taxon>Fagales</taxon>
        <taxon>Fagaceae</taxon>
        <taxon>Lithocarpus</taxon>
    </lineage>
</organism>